<evidence type="ECO:0000256" key="2">
    <source>
        <dbReference type="ARBA" id="ARBA00022448"/>
    </source>
</evidence>
<dbReference type="GO" id="GO:0017056">
    <property type="term" value="F:structural constituent of nuclear pore"/>
    <property type="evidence" value="ECO:0007669"/>
    <property type="project" value="InterPro"/>
</dbReference>
<comment type="subcellular location">
    <subcellularLocation>
        <location evidence="1">Nucleus</location>
        <location evidence="1">Nuclear pore complex</location>
    </subcellularLocation>
</comment>
<evidence type="ECO:0000313" key="13">
    <source>
        <dbReference type="EMBL" id="EJU06656.1"/>
    </source>
</evidence>
<dbReference type="GO" id="GO:0006405">
    <property type="term" value="P:RNA export from nucleus"/>
    <property type="evidence" value="ECO:0007669"/>
    <property type="project" value="TreeGrafter"/>
</dbReference>
<evidence type="ECO:0000256" key="4">
    <source>
        <dbReference type="ARBA" id="ARBA00022927"/>
    </source>
</evidence>
<evidence type="ECO:0000259" key="12">
    <source>
        <dbReference type="Pfam" id="PF21093"/>
    </source>
</evidence>
<name>M5G8X2_DACPD</name>
<dbReference type="HOGENOM" id="CLU_233373_0_0_1"/>
<feature type="region of interest" description="Disordered" evidence="10">
    <location>
        <begin position="14"/>
        <end position="49"/>
    </location>
</feature>
<evidence type="ECO:0000256" key="5">
    <source>
        <dbReference type="ARBA" id="ARBA00023010"/>
    </source>
</evidence>
<keyword evidence="2" id="KW-0813">Transport</keyword>
<evidence type="ECO:0000256" key="6">
    <source>
        <dbReference type="ARBA" id="ARBA00023132"/>
    </source>
</evidence>
<dbReference type="Pfam" id="PF10487">
    <property type="entry name" value="Nup188_N"/>
    <property type="match status" value="1"/>
</dbReference>
<evidence type="ECO:0000313" key="14">
    <source>
        <dbReference type="Proteomes" id="UP000030653"/>
    </source>
</evidence>
<dbReference type="GO" id="GO:0044611">
    <property type="term" value="C:nuclear pore inner ring"/>
    <property type="evidence" value="ECO:0007669"/>
    <property type="project" value="TreeGrafter"/>
</dbReference>
<comment type="similarity">
    <text evidence="8">Belongs to the Nup188 family.</text>
</comment>
<feature type="domain" description="Nucleoporin Nup188 N-terminal" evidence="11">
    <location>
        <begin position="77"/>
        <end position="384"/>
    </location>
</feature>
<evidence type="ECO:0000256" key="3">
    <source>
        <dbReference type="ARBA" id="ARBA00022816"/>
    </source>
</evidence>
<dbReference type="PANTHER" id="PTHR31431">
    <property type="entry name" value="NUCLEOPORIN NUP188 HOMOLOG"/>
    <property type="match status" value="1"/>
</dbReference>
<evidence type="ECO:0000256" key="1">
    <source>
        <dbReference type="ARBA" id="ARBA00004567"/>
    </source>
</evidence>
<organism evidence="13 14">
    <name type="scientific">Dacryopinax primogenitus (strain DJM 731)</name>
    <name type="common">Brown rot fungus</name>
    <dbReference type="NCBI Taxonomy" id="1858805"/>
    <lineage>
        <taxon>Eukaryota</taxon>
        <taxon>Fungi</taxon>
        <taxon>Dikarya</taxon>
        <taxon>Basidiomycota</taxon>
        <taxon>Agaricomycotina</taxon>
        <taxon>Dacrymycetes</taxon>
        <taxon>Dacrymycetales</taxon>
        <taxon>Dacrymycetaceae</taxon>
        <taxon>Dacryopinax</taxon>
    </lineage>
</organism>
<keyword evidence="4" id="KW-0653">Protein transport</keyword>
<dbReference type="EMBL" id="JH795855">
    <property type="protein sequence ID" value="EJU06656.1"/>
    <property type="molecule type" value="Genomic_DNA"/>
</dbReference>
<dbReference type="Proteomes" id="UP000030653">
    <property type="component" value="Unassembled WGS sequence"/>
</dbReference>
<keyword evidence="14" id="KW-1185">Reference proteome</keyword>
<dbReference type="PANTHER" id="PTHR31431:SF1">
    <property type="entry name" value="NUCLEOPORIN NUP188"/>
    <property type="match status" value="1"/>
</dbReference>
<dbReference type="InterPro" id="IPR044840">
    <property type="entry name" value="Nup188"/>
</dbReference>
<dbReference type="InterPro" id="IPR018864">
    <property type="entry name" value="Nucleoporin_Nup188_N"/>
</dbReference>
<dbReference type="GeneID" id="63684668"/>
<keyword evidence="3" id="KW-0509">mRNA transport</keyword>
<dbReference type="Gene3D" id="1.25.10.70">
    <property type="match status" value="1"/>
</dbReference>
<evidence type="ECO:0000256" key="9">
    <source>
        <dbReference type="ARBA" id="ARBA00040174"/>
    </source>
</evidence>
<dbReference type="OrthoDB" id="102511at2759"/>
<keyword evidence="7" id="KW-0539">Nucleus</keyword>
<evidence type="ECO:0000256" key="8">
    <source>
        <dbReference type="ARBA" id="ARBA00038387"/>
    </source>
</evidence>
<sequence>MALPLPLINVIPPSATTTSAGGTGTLSTPTAAALSAPTTGTTPSTTSEEDRLADLTYGDILALLTDPLASTITYASLSSLLLARLPVFLNPSHPFGSPSPSSRSAVSKLKLRGQPLTEEENDFILQFCTNWEVDELQCAHLWRSYTLAYSLPPLQRLPGKDARIAEEQQHTHALLRFLLEERLNVLRVLAALLRAAGNDADPMYPVARDVYQKIFIPYDEYLQKLLSGFQDRCAKPLPTVLQAREHRSLAPELARHIVQEQIALLELLFLANYTQPPSASITQSILSSLYSTQLGTAHSLHAHLMDDPGLAHTKSLKIASLLLGLSVLNLDSLWGLDLVLSEQSGTSLLTNPDTLLQIHETLLQTPSDSAYAPIVLAWSVLLHSLTESMLAAEEIPQIWLPLVRAIAPDAEKGPAILLPDRRMAFEEFASVALDPGMNLFPMIEDILTLPPFDSSSPGAAFLSAPNTLAYRSVLKSLLLSIPTLIQLPFLASLDAYLSAFCALLHGPGEEVSQLALQFWTEDSQDPLRSSILRVPATRAPLSFSPLLKLLTPLCGNGAPPSPGLSVDPPPQETCADHVWRYFTKRRQFALLLTPADIGLLWEVAPSGWVTRKPMSFPGGGIVERDAVGQILNQGDGREGVVVAWPVTWNGLHLLLDVFRAFIAKHDQQAGRRTLPPNMSTSTKMDERRKARIVNLELEEIQVDTGTEEPELVGTALDLVAALLRAKPSLAGEVDSLFSPLDKTPHPFLELGLKLLELVFLRTNPRAPPPLRLVIPLLEILASAAESPSMALRLGAYLRSAAVFAPGNAFSRLVASEQVTGSYAGMLVLIRLVSSLLTDARQQQFATPDPATHALKAEVLLQATTFLFRDVWSSFLGWRYTSLNERLVLAQRCMDLFLSILQDWAFAPLEPSATSPYRQVVYSITSTLLSNQAAITPLTAILVSAPETMLSLAKAKRSLDRELLAGVVERALRLLQLALLRKPQLQDGLTPLENAIFSSGPEPRTVSSLRSRPVAGGMIQLLFDYVTTSSPSSSVQVQAARVLYLLCRSIGPSSSSPSFVGALDDPVGTVNTLVQDVLQNPMVPIPLRTAVWDFAAATIDTKQAVGSIFLTGSLPIGLGMSEKARGKRAERPGSTGPASASASAVSAAIALVKGWEKQVDDDCSVTLAALNFLDVCWRQYTQYSDALDEHRKDGALWKTLAAIAMQNIGPDVNVDKFDLHFTVTRKYCSSLDEDVARHSDRLLLQAHAVHLLSLDMAVESEKFVPGEPRTSPESFKNVEDILGETKKATEVLSKAIESPYSPAFMAGVARDLKPFSGFDTDLLRCPPVAEGRQGGDEYLYSLEEVFTKLRGFSLGDNQVALALKRACALNLTWSLLDRHVALTRSWQALFEAATPWISTLPTLRPALISSVASLAAVIAAEQRDGNTMVAVHSTRIALLQAIIGSIGIPTNLPAIVQTDLYGLMGSIRTLVVHEHFSPLDSFRGRVTPAFHRPLLQIVQWCGRLLATRDAVKTRTAQQWTTVSSAMTAILEFLVPALRSVFADAVAQPTEQPSADLELLVTMFDRCTKPELHPVPALWLSLCDDADLIRISLEVLALTDIGRTNKNPSRQLLHAGYANHVLTFHMALTKAALSAESLARAGVLSVYTENCLTPMLEHGDVLPRDPDTNGRSMAHEVWCMMLSITTALLGISSLTSDLLEAKVVMLVQSYGRQLTGALGWKVEESLSLPLLEELERTVAFFYTMSVRSSTEQELSSPTWALLSVYSEKALNLLQQLNYAVTHPNHTLSLLEPFSQEEHAFFEQDEQIGASRSSADTIDPAKRPALAALMQRLFLISRDIMSSMTALSRPDAVIRSAEMDEWWIPAKVHAPAQTAAVSIDEPASIGTLLELGNVARDTLAAITSFSSSNISNKPVSSCTVSCPTFDKILCTQALRETLEMLLLYITAEITRGIYFGQEVDTSLAGEDPDASTTSRRPKGAATSDPAQRALRGELLAELKELLSKAGVLFEKMDGPGKKGGITSVLDAHMQKKLGNVAA</sequence>
<feature type="region of interest" description="Disordered" evidence="10">
    <location>
        <begin position="1961"/>
        <end position="1983"/>
    </location>
</feature>
<evidence type="ECO:0000256" key="10">
    <source>
        <dbReference type="SAM" id="MobiDB-lite"/>
    </source>
</evidence>
<keyword evidence="6" id="KW-0906">Nuclear pore complex</keyword>
<accession>M5G8X2</accession>
<reference evidence="13 14" key="1">
    <citation type="journal article" date="2012" name="Science">
        <title>The Paleozoic origin of enzymatic lignin decomposition reconstructed from 31 fungal genomes.</title>
        <authorList>
            <person name="Floudas D."/>
            <person name="Binder M."/>
            <person name="Riley R."/>
            <person name="Barry K."/>
            <person name="Blanchette R.A."/>
            <person name="Henrissat B."/>
            <person name="Martinez A.T."/>
            <person name="Otillar R."/>
            <person name="Spatafora J.W."/>
            <person name="Yadav J.S."/>
            <person name="Aerts A."/>
            <person name="Benoit I."/>
            <person name="Boyd A."/>
            <person name="Carlson A."/>
            <person name="Copeland A."/>
            <person name="Coutinho P.M."/>
            <person name="de Vries R.P."/>
            <person name="Ferreira P."/>
            <person name="Findley K."/>
            <person name="Foster B."/>
            <person name="Gaskell J."/>
            <person name="Glotzer D."/>
            <person name="Gorecki P."/>
            <person name="Heitman J."/>
            <person name="Hesse C."/>
            <person name="Hori C."/>
            <person name="Igarashi K."/>
            <person name="Jurgens J.A."/>
            <person name="Kallen N."/>
            <person name="Kersten P."/>
            <person name="Kohler A."/>
            <person name="Kuees U."/>
            <person name="Kumar T.K.A."/>
            <person name="Kuo A."/>
            <person name="LaButti K."/>
            <person name="Larrondo L.F."/>
            <person name="Lindquist E."/>
            <person name="Ling A."/>
            <person name="Lombard V."/>
            <person name="Lucas S."/>
            <person name="Lundell T."/>
            <person name="Martin R."/>
            <person name="McLaughlin D.J."/>
            <person name="Morgenstern I."/>
            <person name="Morin E."/>
            <person name="Murat C."/>
            <person name="Nagy L.G."/>
            <person name="Nolan M."/>
            <person name="Ohm R.A."/>
            <person name="Patyshakuliyeva A."/>
            <person name="Rokas A."/>
            <person name="Ruiz-Duenas F.J."/>
            <person name="Sabat G."/>
            <person name="Salamov A."/>
            <person name="Samejima M."/>
            <person name="Schmutz J."/>
            <person name="Slot J.C."/>
            <person name="St John F."/>
            <person name="Stenlid J."/>
            <person name="Sun H."/>
            <person name="Sun S."/>
            <person name="Syed K."/>
            <person name="Tsang A."/>
            <person name="Wiebenga A."/>
            <person name="Young D."/>
            <person name="Pisabarro A."/>
            <person name="Eastwood D.C."/>
            <person name="Martin F."/>
            <person name="Cullen D."/>
            <person name="Grigoriev I.V."/>
            <person name="Hibbett D.S."/>
        </authorList>
    </citation>
    <scope>NUCLEOTIDE SEQUENCE [LARGE SCALE GENOMIC DNA]</scope>
    <source>
        <strain evidence="13 14">DJM-731 SS1</strain>
    </source>
</reference>
<dbReference type="GO" id="GO:0051028">
    <property type="term" value="P:mRNA transport"/>
    <property type="evidence" value="ECO:0007669"/>
    <property type="project" value="UniProtKB-KW"/>
</dbReference>
<dbReference type="OMA" id="SEIWVEH"/>
<proteinExistence type="inferred from homology"/>
<gene>
    <name evidence="13" type="ORF">DACRYDRAFT_113308</name>
</gene>
<dbReference type="Pfam" id="PF21093">
    <property type="entry name" value="Nup188_N-subdom_III"/>
    <property type="match status" value="1"/>
</dbReference>
<evidence type="ECO:0000259" key="11">
    <source>
        <dbReference type="Pfam" id="PF10487"/>
    </source>
</evidence>
<evidence type="ECO:0000256" key="7">
    <source>
        <dbReference type="ARBA" id="ARBA00023242"/>
    </source>
</evidence>
<protein>
    <recommendedName>
        <fullName evidence="9">Nucleoporin NUP188</fullName>
    </recommendedName>
</protein>
<feature type="compositionally biased region" description="Low complexity" evidence="10">
    <location>
        <begin position="14"/>
        <end position="46"/>
    </location>
</feature>
<feature type="domain" description="Nucleoporin Nup188 N-terminal subdomain III" evidence="12">
    <location>
        <begin position="810"/>
        <end position="1103"/>
    </location>
</feature>
<keyword evidence="5" id="KW-0811">Translocation</keyword>
<dbReference type="RefSeq" id="XP_040633550.1">
    <property type="nucleotide sequence ID" value="XM_040769606.1"/>
</dbReference>
<dbReference type="InterPro" id="IPR048883">
    <property type="entry name" value="Nup188_N-subdom_III"/>
</dbReference>
<dbReference type="GO" id="GO:0006606">
    <property type="term" value="P:protein import into nucleus"/>
    <property type="evidence" value="ECO:0007669"/>
    <property type="project" value="TreeGrafter"/>
</dbReference>
<dbReference type="STRING" id="1858805.M5G8X2"/>